<dbReference type="InterPro" id="IPR016195">
    <property type="entry name" value="Pol/histidinol_Pase-like"/>
</dbReference>
<comment type="caution">
    <text evidence="3">The sequence shown here is derived from an EMBL/GenBank/DDBJ whole genome shotgun (WGS) entry which is preliminary data.</text>
</comment>
<dbReference type="SMART" id="SM00481">
    <property type="entry name" value="POLIIIAc"/>
    <property type="match status" value="1"/>
</dbReference>
<evidence type="ECO:0000313" key="3">
    <source>
        <dbReference type="EMBL" id="PZD93804.1"/>
    </source>
</evidence>
<sequence length="285" mass="30692">MAITGPADLHTHTRASDGTGDPADNVRLAKEAGLAAVAITDHDTMAGVDEAIAEGERIGIIVVPGVEVSTVSDGIDIHILGYYADWRNEEWLKRLRSLRDVRGLRNEMMVQRLRELGIDITLDEVFAEAGRDGSGEETVGRPHIAQVLLKKGCVATMAEAFDRYLGTSGAAYVNPPRATPFQAVDWIREAGGTSVIAHPGLYGRDQLVEELIAYGVDGIEVYHSDHTPLDEERYKSIAERSGLIITGGSDYHGARGGVVFHGPIGGRSVDAAVISRLRRPSDKST</sequence>
<evidence type="ECO:0000313" key="4">
    <source>
        <dbReference type="Proteomes" id="UP000249522"/>
    </source>
</evidence>
<protein>
    <submittedName>
        <fullName evidence="3">Phosphatase</fullName>
    </submittedName>
</protein>
<name>A0A2W1LH69_9BACL</name>
<reference evidence="3 4" key="1">
    <citation type="submission" date="2018-06" db="EMBL/GenBank/DDBJ databases">
        <title>Paenibacillus imtechensis sp. nov.</title>
        <authorList>
            <person name="Pinnaka A.K."/>
            <person name="Singh H."/>
            <person name="Kaur M."/>
        </authorList>
    </citation>
    <scope>NUCLEOTIDE SEQUENCE [LARGE SCALE GENOMIC DNA]</scope>
    <source>
        <strain evidence="3 4">SMB1</strain>
    </source>
</reference>
<dbReference type="InterPro" id="IPR003141">
    <property type="entry name" value="Pol/His_phosphatase_N"/>
</dbReference>
<dbReference type="Gene3D" id="1.10.150.650">
    <property type="match status" value="1"/>
</dbReference>
<evidence type="ECO:0000256" key="1">
    <source>
        <dbReference type="SAM" id="MobiDB-lite"/>
    </source>
</evidence>
<evidence type="ECO:0000259" key="2">
    <source>
        <dbReference type="SMART" id="SM00481"/>
    </source>
</evidence>
<dbReference type="OrthoDB" id="9804333at2"/>
<dbReference type="GO" id="GO:0004534">
    <property type="term" value="F:5'-3' RNA exonuclease activity"/>
    <property type="evidence" value="ECO:0007669"/>
    <property type="project" value="TreeGrafter"/>
</dbReference>
<dbReference type="PANTHER" id="PTHR42924">
    <property type="entry name" value="EXONUCLEASE"/>
    <property type="match status" value="1"/>
</dbReference>
<gene>
    <name evidence="3" type="ORF">DNH61_20040</name>
</gene>
<keyword evidence="4" id="KW-1185">Reference proteome</keyword>
<dbReference type="EMBL" id="QKRB01000055">
    <property type="protein sequence ID" value="PZD93804.1"/>
    <property type="molecule type" value="Genomic_DNA"/>
</dbReference>
<dbReference type="Pfam" id="PF02811">
    <property type="entry name" value="PHP"/>
    <property type="match status" value="1"/>
</dbReference>
<dbReference type="RefSeq" id="WP_111148615.1">
    <property type="nucleotide sequence ID" value="NZ_QKRB01000055.1"/>
</dbReference>
<dbReference type="InterPro" id="IPR004013">
    <property type="entry name" value="PHP_dom"/>
</dbReference>
<feature type="domain" description="Polymerase/histidinol phosphatase N-terminal" evidence="2">
    <location>
        <begin position="7"/>
        <end position="72"/>
    </location>
</feature>
<dbReference type="Proteomes" id="UP000249522">
    <property type="component" value="Unassembled WGS sequence"/>
</dbReference>
<accession>A0A2W1LH69</accession>
<proteinExistence type="predicted"/>
<dbReference type="AlphaFoldDB" id="A0A2W1LH69"/>
<dbReference type="GO" id="GO:0035312">
    <property type="term" value="F:5'-3' DNA exonuclease activity"/>
    <property type="evidence" value="ECO:0007669"/>
    <property type="project" value="TreeGrafter"/>
</dbReference>
<dbReference type="InterPro" id="IPR052018">
    <property type="entry name" value="PHP_domain"/>
</dbReference>
<dbReference type="SUPFAM" id="SSF89550">
    <property type="entry name" value="PHP domain-like"/>
    <property type="match status" value="1"/>
</dbReference>
<dbReference type="CDD" id="cd07438">
    <property type="entry name" value="PHP_HisPPase_AMP"/>
    <property type="match status" value="1"/>
</dbReference>
<dbReference type="PANTHER" id="PTHR42924:SF3">
    <property type="entry name" value="POLYMERASE_HISTIDINOL PHOSPHATASE N-TERMINAL DOMAIN-CONTAINING PROTEIN"/>
    <property type="match status" value="1"/>
</dbReference>
<organism evidence="3 4">
    <name type="scientific">Paenibacillus sambharensis</name>
    <dbReference type="NCBI Taxonomy" id="1803190"/>
    <lineage>
        <taxon>Bacteria</taxon>
        <taxon>Bacillati</taxon>
        <taxon>Bacillota</taxon>
        <taxon>Bacilli</taxon>
        <taxon>Bacillales</taxon>
        <taxon>Paenibacillaceae</taxon>
        <taxon>Paenibacillus</taxon>
    </lineage>
</organism>
<dbReference type="Gene3D" id="3.20.20.140">
    <property type="entry name" value="Metal-dependent hydrolases"/>
    <property type="match status" value="1"/>
</dbReference>
<feature type="region of interest" description="Disordered" evidence="1">
    <location>
        <begin position="1"/>
        <end position="24"/>
    </location>
</feature>